<organism evidence="6">
    <name type="scientific">freshwater metagenome</name>
    <dbReference type="NCBI Taxonomy" id="449393"/>
    <lineage>
        <taxon>unclassified sequences</taxon>
        <taxon>metagenomes</taxon>
        <taxon>ecological metagenomes</taxon>
    </lineage>
</organism>
<dbReference type="Gene3D" id="3.40.109.10">
    <property type="entry name" value="NADH Oxidase"/>
    <property type="match status" value="1"/>
</dbReference>
<dbReference type="SUPFAM" id="SSF55469">
    <property type="entry name" value="FMN-dependent nitroreductase-like"/>
    <property type="match status" value="1"/>
</dbReference>
<dbReference type="EMBL" id="CAFAAI010000004">
    <property type="protein sequence ID" value="CAB4786045.1"/>
    <property type="molecule type" value="Genomic_DNA"/>
</dbReference>
<dbReference type="PANTHER" id="PTHR23026">
    <property type="entry name" value="NADPH NITROREDUCTASE"/>
    <property type="match status" value="1"/>
</dbReference>
<feature type="compositionally biased region" description="Basic and acidic residues" evidence="4">
    <location>
        <begin position="180"/>
        <end position="191"/>
    </location>
</feature>
<keyword evidence="1" id="KW-0285">Flavoprotein</keyword>
<feature type="region of interest" description="Disordered" evidence="4">
    <location>
        <begin position="165"/>
        <end position="191"/>
    </location>
</feature>
<name>A0A6J6WRE3_9ZZZZ</name>
<keyword evidence="3" id="KW-0560">Oxidoreductase</keyword>
<dbReference type="Pfam" id="PF00881">
    <property type="entry name" value="Nitroreductase"/>
    <property type="match status" value="1"/>
</dbReference>
<dbReference type="InterPro" id="IPR029479">
    <property type="entry name" value="Nitroreductase"/>
</dbReference>
<proteinExistence type="predicted"/>
<evidence type="ECO:0000256" key="4">
    <source>
        <dbReference type="SAM" id="MobiDB-lite"/>
    </source>
</evidence>
<sequence length="191" mass="20938">MTRSFDSRPVAAEVLHDIVSLAARAPSAGKTQGWHLVVLEGHETSRFWDITLPAERRATFRWQGLLRAPVIALAFADPQAYVQRYAEPDKRRSGLGEGVDAWSTPYWTVDSAMALNTLLLAAEDVGLGALFFAVFSGEAELRAALHIPDELQLLGALALGWPDQPRSQRGDGLSAPRARRSADEIIHRGGW</sequence>
<evidence type="ECO:0000313" key="6">
    <source>
        <dbReference type="EMBL" id="CAB4786045.1"/>
    </source>
</evidence>
<keyword evidence="2" id="KW-0288">FMN</keyword>
<protein>
    <submittedName>
        <fullName evidence="6">Unannotated protein</fullName>
    </submittedName>
</protein>
<evidence type="ECO:0000256" key="2">
    <source>
        <dbReference type="ARBA" id="ARBA00022643"/>
    </source>
</evidence>
<accession>A0A6J6WRE3</accession>
<reference evidence="6" key="1">
    <citation type="submission" date="2020-05" db="EMBL/GenBank/DDBJ databases">
        <authorList>
            <person name="Chiriac C."/>
            <person name="Salcher M."/>
            <person name="Ghai R."/>
            <person name="Kavagutti S V."/>
        </authorList>
    </citation>
    <scope>NUCLEOTIDE SEQUENCE</scope>
</reference>
<feature type="domain" description="Nitroreductase" evidence="5">
    <location>
        <begin position="2"/>
        <end position="161"/>
    </location>
</feature>
<gene>
    <name evidence="6" type="ORF">UFOPK2992_00076</name>
</gene>
<evidence type="ECO:0000259" key="5">
    <source>
        <dbReference type="Pfam" id="PF00881"/>
    </source>
</evidence>
<dbReference type="PANTHER" id="PTHR23026:SF90">
    <property type="entry name" value="IODOTYROSINE DEIODINASE 1"/>
    <property type="match status" value="1"/>
</dbReference>
<evidence type="ECO:0000256" key="3">
    <source>
        <dbReference type="ARBA" id="ARBA00023002"/>
    </source>
</evidence>
<dbReference type="InterPro" id="IPR000415">
    <property type="entry name" value="Nitroreductase-like"/>
</dbReference>
<dbReference type="GO" id="GO:0016491">
    <property type="term" value="F:oxidoreductase activity"/>
    <property type="evidence" value="ECO:0007669"/>
    <property type="project" value="UniProtKB-KW"/>
</dbReference>
<dbReference type="InterPro" id="IPR050627">
    <property type="entry name" value="Nitroreductase/BluB"/>
</dbReference>
<evidence type="ECO:0000256" key="1">
    <source>
        <dbReference type="ARBA" id="ARBA00022630"/>
    </source>
</evidence>
<dbReference type="AlphaFoldDB" id="A0A6J6WRE3"/>